<reference evidence="2" key="1">
    <citation type="submission" date="2022-01" db="EMBL/GenBank/DDBJ databases">
        <authorList>
            <person name="Lagorce A."/>
        </authorList>
    </citation>
    <scope>NUCLEOTIDE SEQUENCE</scope>
    <source>
        <strain evidence="2">Th15_F1_D04</strain>
    </source>
</reference>
<dbReference type="RefSeq" id="WP_409930672.1">
    <property type="nucleotide sequence ID" value="NZ_CAKMTQ010000010.1"/>
</dbReference>
<keyword evidence="1" id="KW-0812">Transmembrane</keyword>
<name>A0AAU9Q2T3_9VIBR</name>
<organism evidence="2 3">
    <name type="scientific">Vibrio owensii</name>
    <dbReference type="NCBI Taxonomy" id="696485"/>
    <lineage>
        <taxon>Bacteria</taxon>
        <taxon>Pseudomonadati</taxon>
        <taxon>Pseudomonadota</taxon>
        <taxon>Gammaproteobacteria</taxon>
        <taxon>Vibrionales</taxon>
        <taxon>Vibrionaceae</taxon>
        <taxon>Vibrio</taxon>
    </lineage>
</organism>
<evidence type="ECO:0000313" key="3">
    <source>
        <dbReference type="Proteomes" id="UP001295420"/>
    </source>
</evidence>
<dbReference type="EMBL" id="CAKMTQ010000010">
    <property type="protein sequence ID" value="CAH1524726.1"/>
    <property type="molecule type" value="Genomic_DNA"/>
</dbReference>
<feature type="transmembrane region" description="Helical" evidence="1">
    <location>
        <begin position="25"/>
        <end position="44"/>
    </location>
</feature>
<evidence type="ECO:0000256" key="1">
    <source>
        <dbReference type="SAM" id="Phobius"/>
    </source>
</evidence>
<evidence type="ECO:0000313" key="2">
    <source>
        <dbReference type="EMBL" id="CAH1524726.1"/>
    </source>
</evidence>
<comment type="caution">
    <text evidence="2">The sequence shown here is derived from an EMBL/GenBank/DDBJ whole genome shotgun (WGS) entry which is preliminary data.</text>
</comment>
<dbReference type="AlphaFoldDB" id="A0AAU9Q2T3"/>
<proteinExistence type="predicted"/>
<dbReference type="InterPro" id="IPR031582">
    <property type="entry name" value="TadF"/>
</dbReference>
<protein>
    <submittedName>
        <fullName evidence="2">Flp pilus assembly surface protein TadF, ATP/GTP-binding motif</fullName>
    </submittedName>
</protein>
<dbReference type="Proteomes" id="UP001295420">
    <property type="component" value="Unassembled WGS sequence"/>
</dbReference>
<accession>A0AAU9Q2T3</accession>
<sequence length="189" mass="21061">MNAPNLQFNYCRGQSKQRGTFSIEFAIVGIFFSLLLAFSGDVIIKLSVKGKLDRLTYSLVNVVKERTQLYGADYELSKEEADDVDTIVRHSLERTFGNFQTSQYGLQVEELSFAAVDKPNPVIIEKRGAIDCQVGEAISSLSSLSVVSNRGRQMPLYRVSVCYETDNWIGSLLGVEFTRVESDAVVIGR</sequence>
<keyword evidence="1" id="KW-0472">Membrane</keyword>
<keyword evidence="1" id="KW-1133">Transmembrane helix</keyword>
<gene>
    <name evidence="2" type="ORF">THF1D04_180078</name>
</gene>
<dbReference type="Pfam" id="PF16964">
    <property type="entry name" value="TadF"/>
    <property type="match status" value="1"/>
</dbReference>